<name>A0A8J9WV69_9VIRU</name>
<dbReference type="EMBL" id="LC651180">
    <property type="protein sequence ID" value="BDB32799.1"/>
    <property type="molecule type" value="Genomic_RNA"/>
</dbReference>
<reference evidence="3" key="3">
    <citation type="submission" date="2021-09" db="EMBL/GenBank/DDBJ databases">
        <title>Cryphonectria carpinicola fusagravirus 1 is transfectable as spherical particles.</title>
        <authorList>
            <person name="Hisano S."/>
            <person name="Suzuki N."/>
            <person name="Das S."/>
        </authorList>
    </citation>
    <scope>NUCLEOTIDE SEQUENCE</scope>
    <source>
        <strain evidence="3">JS13</strain>
    </source>
</reference>
<feature type="region of interest" description="Disordered" evidence="1">
    <location>
        <begin position="1315"/>
        <end position="1346"/>
    </location>
</feature>
<reference evidence="3" key="2">
    <citation type="journal article" date="2007" name="Mycol. Res.">
        <title>Diversity of viruses in Cryphonectria parasitica and C. nitschkei in Japan and China, and partial characterization of a new chrysovirus species.</title>
        <authorList>
            <person name="Liu Y-C."/>
            <person name="Dynek N.J."/>
            <person name="Hillman I.B."/>
            <person name="Milgroom G.M."/>
        </authorList>
    </citation>
    <scope>NUCLEOTIDE SEQUENCE</scope>
    <source>
        <strain evidence="3">JS13</strain>
    </source>
</reference>
<feature type="transmembrane region" description="Helical" evidence="2">
    <location>
        <begin position="136"/>
        <end position="159"/>
    </location>
</feature>
<feature type="region of interest" description="Disordered" evidence="1">
    <location>
        <begin position="1174"/>
        <end position="1193"/>
    </location>
</feature>
<feature type="region of interest" description="Disordered" evidence="1">
    <location>
        <begin position="1361"/>
        <end position="1440"/>
    </location>
</feature>
<keyword evidence="2" id="KW-0812">Transmembrane</keyword>
<protein>
    <submittedName>
        <fullName evidence="3">Hypothetical protein protein</fullName>
    </submittedName>
</protein>
<dbReference type="Proteomes" id="UP001258162">
    <property type="component" value="Segment"/>
</dbReference>
<evidence type="ECO:0000313" key="4">
    <source>
        <dbReference type="Proteomes" id="UP001258162"/>
    </source>
</evidence>
<proteinExistence type="predicted"/>
<evidence type="ECO:0000313" key="3">
    <source>
        <dbReference type="EMBL" id="BDB32799.1"/>
    </source>
</evidence>
<feature type="compositionally biased region" description="Pro residues" evidence="1">
    <location>
        <begin position="1393"/>
        <end position="1404"/>
    </location>
</feature>
<evidence type="ECO:0000256" key="1">
    <source>
        <dbReference type="SAM" id="MobiDB-lite"/>
    </source>
</evidence>
<gene>
    <name evidence="3" type="primary">hypothetical protein</name>
</gene>
<keyword evidence="4" id="KW-1185">Reference proteome</keyword>
<organism evidence="3 4">
    <name type="scientific">Cryphonectria carpinicola fusagravirus 1</name>
    <dbReference type="NCBI Taxonomy" id="2879941"/>
    <lineage>
        <taxon>Viruses</taxon>
        <taxon>Riboviria</taxon>
        <taxon>Orthornavirae</taxon>
        <taxon>Duplornaviricota</taxon>
        <taxon>Chrymotiviricetes</taxon>
        <taxon>Ghabrivirales</taxon>
        <taxon>Alphatotivirineae</taxon>
        <taxon>Fusagraviridae</taxon>
        <taxon>Fusagravirus</taxon>
        <taxon>Fusagravirus nijyu</taxon>
    </lineage>
</organism>
<sequence>MASSSSSRSARTLNEQISSLPTRPILQGEVVPSQPNGLCYLNFFHPASHSLFDKTRVWEKPAEIVQHAISVGAVLVADQKFSVQLGGQYLRKLSSSGPSIEYAHVARSGSWTPAQILSAECFAETRFGGESHSTGLAPMILSLLLSFFLFIGTAVGGYLWAWQPAHYSSPPNYGPGSCYLVYFHPLVRPFAFALLGLRPRLWSVRLLALVLPTVSETNLMVQKAFTLADGTAVYHVTACTGGSWAGFGPRMSLASLDPSARLGQFSPSPEDQVIETKDAPVAKAVTGVPSLQSLGGVRQVPTSLPVPQISPGFQRRWSPSTFPASLTSENLVWEHSEDGHLAVKRVSEFVRHFPEDSAISRLPQRFAETLLVKWFARRDCNEASTVPASYRRSFDRDIVQRTVLDEFSSIGQVLDNNLTLDVLKDADSSAAYSRGLGSRNQRLVPGWEAAVMTRWLRFRDFATRSASARSYKEFVFRLASRFTLATAAQDIVNSVPDYATHVADTATDVQIIHLNADPIIPAPVAGQPPPPPVWGEAQLWDPAMIQALVDGRAQLIDAEGFTKEEIAQIIGCLAPSGAGNVPILRRSVVPDPATPDATEDVDMLPACARFTYPNGVTHIIVHHGNSAIPDQADQQWIAAHAFDFPSLAILATVMRTYATRHALEDLFKWAFEAVAYRTAFYTAADALGARHDLHSDLLISAQGASELHLPRNVTGSAYFDTFFAPVQVTGDLEMYLYATPQQLVTSATLASHCRAVALAWACKSGSLLGLSFTRAAARQNQFTRNQQDKWLRMYYGELNIFSALHANAMGFQYGFAPSALVRRTEGGLLPDWWKNYVAPTLVNHYLELWAMQSIPTFQVLPYYDATAKTSHVQWPEDTPDSTAALPSFNTERKVRLAREFSPLTGHSWLGDGGAEYNAQFYYAQGADGRFAYEGAEPKANFSSWTGTFARSFPSTPAAARGISLTNGRLGEAFSDFILPGSFISYRVASDKVINWGVNQIDDRALNNSEVRRWWLASKGAAHTSLMVNYVSPISQHYELDDFADYSVTLWEKEGRFAALSFGPLPRLLAPDTFDPVNITRDQSAFNLRFDSKPYALDQLSTSRITHNARSDVPASGPQTKYTPAEVNARVAAAISSRRNRPSGQVSYQAKNPIFADQLPHLNDYSVDVREEGLDFSRPNENSGALPAQDETSSDRLRQIQEAEARLDNAFQEYMADQQQKRAIRQARVAHVQPTFTPVPIHAPIPQRRRRLPTVTDNGPPVPVSVPVSRHKGHMTYSANRPLQQQAPPVVPNDAAAASVQQMSVNLAELQRRRASLTPTLAGPNGRRAASPRARYLSKRNEAGQPTARFGDVVHMHHIKEQDAPPTVSSPKPGEPLPDLSWAQPQPFLTNQQPPDPAQALPPQPTEEEYPRLANRARPSSAPEQVDFSQIDWDHGSGDARAQMLEEFSRKAHQHVDMTKPKN</sequence>
<keyword evidence="2" id="KW-1133">Transmembrane helix</keyword>
<keyword evidence="2" id="KW-0472">Membrane</keyword>
<accession>A0A8J9WV69</accession>
<evidence type="ECO:0000256" key="2">
    <source>
        <dbReference type="SAM" id="Phobius"/>
    </source>
</evidence>
<reference evidence="3" key="1">
    <citation type="journal article" date="2003" name="Mol. Ecol.">
        <title>Evidence for interspecies transmission of viruses in natural populations of filamentous fungi in the genus Cryphonectria.</title>
        <authorList>
            <person name="Liu Y-C."/>
            <person name="Linder-Basso D."/>
            <person name="Hillman I.B."/>
            <person name="Kaneko S."/>
            <person name="Milgroom G.M."/>
        </authorList>
    </citation>
    <scope>NUCLEOTIDE SEQUENCE</scope>
    <source>
        <strain evidence="3">JS13</strain>
    </source>
</reference>